<feature type="transmembrane region" description="Helical" evidence="1">
    <location>
        <begin position="53"/>
        <end position="70"/>
    </location>
</feature>
<proteinExistence type="predicted"/>
<comment type="caution">
    <text evidence="2">The sequence shown here is derived from an EMBL/GenBank/DDBJ whole genome shotgun (WGS) entry which is preliminary data.</text>
</comment>
<evidence type="ECO:0000313" key="2">
    <source>
        <dbReference type="EMBL" id="MBU9711383.1"/>
    </source>
</evidence>
<keyword evidence="1" id="KW-1133">Transmembrane helix</keyword>
<keyword evidence="1" id="KW-0472">Membrane</keyword>
<name>A0ABS6JGB9_9BACI</name>
<sequence>MGSSGSYYRGSHHSIILINFVSILISTGAYLLNNTLLKETFDHNFFYGYFNDIFGGIMIVALANLFICVGKQNNYYLGNLKRILLFTFGVGLFWEYVTPVYNSSSVSDPWDIVAYMTGGGLYWLIDKFFNRKRIKR</sequence>
<keyword evidence="1" id="KW-0812">Transmembrane</keyword>
<feature type="transmembrane region" description="Helical" evidence="1">
    <location>
        <begin position="82"/>
        <end position="100"/>
    </location>
</feature>
<feature type="transmembrane region" description="Helical" evidence="1">
    <location>
        <begin position="12"/>
        <end position="33"/>
    </location>
</feature>
<feature type="transmembrane region" description="Helical" evidence="1">
    <location>
        <begin position="112"/>
        <end position="129"/>
    </location>
</feature>
<accession>A0ABS6JGB9</accession>
<gene>
    <name evidence="2" type="ORF">KS419_06530</name>
</gene>
<evidence type="ECO:0000256" key="1">
    <source>
        <dbReference type="SAM" id="Phobius"/>
    </source>
</evidence>
<keyword evidence="3" id="KW-1185">Reference proteome</keyword>
<dbReference type="EMBL" id="JAHQCS010000069">
    <property type="protein sequence ID" value="MBU9711383.1"/>
    <property type="molecule type" value="Genomic_DNA"/>
</dbReference>
<reference evidence="2 3" key="1">
    <citation type="submission" date="2021-06" db="EMBL/GenBank/DDBJ databases">
        <title>Bacillus sp. RD4P76, an endophyte from a halophyte.</title>
        <authorList>
            <person name="Sun J.-Q."/>
        </authorList>
    </citation>
    <scope>NUCLEOTIDE SEQUENCE [LARGE SCALE GENOMIC DNA]</scope>
    <source>
        <strain evidence="2 3">CGMCC 1.15917</strain>
    </source>
</reference>
<evidence type="ECO:0000313" key="3">
    <source>
        <dbReference type="Proteomes" id="UP000784880"/>
    </source>
</evidence>
<protein>
    <submittedName>
        <fullName evidence="2">Uncharacterized protein</fullName>
    </submittedName>
</protein>
<dbReference type="RefSeq" id="WP_217065263.1">
    <property type="nucleotide sequence ID" value="NZ_JAHQCS010000069.1"/>
</dbReference>
<dbReference type="Proteomes" id="UP000784880">
    <property type="component" value="Unassembled WGS sequence"/>
</dbReference>
<organism evidence="2 3">
    <name type="scientific">Evansella tamaricis</name>
    <dbReference type="NCBI Taxonomy" id="2069301"/>
    <lineage>
        <taxon>Bacteria</taxon>
        <taxon>Bacillati</taxon>
        <taxon>Bacillota</taxon>
        <taxon>Bacilli</taxon>
        <taxon>Bacillales</taxon>
        <taxon>Bacillaceae</taxon>
        <taxon>Evansella</taxon>
    </lineage>
</organism>